<sequence length="95" mass="10384">MACSSRRGSSSTVEPQPSKLMVRVRFPSPAPLNANAWHNAKLAHVAQSVEHLLGKEEVEGSIPFVSTITQSSSTPNDYRDTHPWQKLNSSAPSRT</sequence>
<evidence type="ECO:0000313" key="2">
    <source>
        <dbReference type="EMBL" id="CEG14874.1"/>
    </source>
</evidence>
<dbReference type="AlphaFoldDB" id="A0A0U5F9B6"/>
<keyword evidence="3" id="KW-1185">Reference proteome</keyword>
<feature type="region of interest" description="Disordered" evidence="1">
    <location>
        <begin position="67"/>
        <end position="95"/>
    </location>
</feature>
<accession>A0A0U5F9B6</accession>
<evidence type="ECO:0000313" key="3">
    <source>
        <dbReference type="Proteomes" id="UP000052230"/>
    </source>
</evidence>
<feature type="compositionally biased region" description="Polar residues" evidence="1">
    <location>
        <begin position="67"/>
        <end position="76"/>
    </location>
</feature>
<evidence type="ECO:0000256" key="1">
    <source>
        <dbReference type="SAM" id="MobiDB-lite"/>
    </source>
</evidence>
<gene>
    <name evidence="2" type="ORF">XAC3562_130058</name>
</gene>
<feature type="compositionally biased region" description="Polar residues" evidence="1">
    <location>
        <begin position="86"/>
        <end position="95"/>
    </location>
</feature>
<protein>
    <submittedName>
        <fullName evidence="2">Translocase (Modular protein)</fullName>
    </submittedName>
</protein>
<reference evidence="2 3" key="1">
    <citation type="submission" date="2014-09" db="EMBL/GenBank/DDBJ databases">
        <authorList>
            <person name="Regsiter A."/>
        </authorList>
    </citation>
    <scope>NUCLEOTIDE SEQUENCE [LARGE SCALE GENOMIC DNA]</scope>
</reference>
<organism evidence="2 3">
    <name type="scientific">Xanthomonas citri pv. citri</name>
    <dbReference type="NCBI Taxonomy" id="611301"/>
    <lineage>
        <taxon>Bacteria</taxon>
        <taxon>Pseudomonadati</taxon>
        <taxon>Pseudomonadota</taxon>
        <taxon>Gammaproteobacteria</taxon>
        <taxon>Lysobacterales</taxon>
        <taxon>Lysobacteraceae</taxon>
        <taxon>Xanthomonas</taxon>
    </lineage>
</organism>
<name>A0A0U5F9B6_XANCI</name>
<dbReference type="AntiFam" id="ANF00010">
    <property type="entry name" value="tRNA translation"/>
</dbReference>
<comment type="caution">
    <text evidence="2">The sequence shown here is derived from an EMBL/GenBank/DDBJ whole genome shotgun (WGS) entry which is preliminary data.</text>
</comment>
<proteinExistence type="predicted"/>
<dbReference type="Proteomes" id="UP000052230">
    <property type="component" value="Unassembled WGS sequence"/>
</dbReference>
<dbReference type="EMBL" id="CCXZ01000035">
    <property type="protein sequence ID" value="CEG14874.1"/>
    <property type="molecule type" value="Genomic_DNA"/>
</dbReference>